<dbReference type="InterPro" id="IPR001305">
    <property type="entry name" value="HSP_DnaJ_Cys-rich_dom"/>
</dbReference>
<dbReference type="GO" id="GO:0008270">
    <property type="term" value="F:zinc ion binding"/>
    <property type="evidence" value="ECO:0007669"/>
    <property type="project" value="UniProtKB-KW"/>
</dbReference>
<organism evidence="11">
    <name type="scientific">freshwater metagenome</name>
    <dbReference type="NCBI Taxonomy" id="449393"/>
    <lineage>
        <taxon>unclassified sequences</taxon>
        <taxon>metagenomes</taxon>
        <taxon>ecological metagenomes</taxon>
    </lineage>
</organism>
<accession>A0A6J6CVF1</accession>
<keyword evidence="1" id="KW-0963">Cytoplasm</keyword>
<dbReference type="PANTHER" id="PTHR43096:SF54">
    <property type="entry name" value="CHAPERONE PROTEIN DNAJ 1"/>
    <property type="match status" value="1"/>
</dbReference>
<evidence type="ECO:0000256" key="5">
    <source>
        <dbReference type="ARBA" id="ARBA00022833"/>
    </source>
</evidence>
<dbReference type="AlphaFoldDB" id="A0A6J6CVF1"/>
<feature type="domain" description="J" evidence="9">
    <location>
        <begin position="11"/>
        <end position="76"/>
    </location>
</feature>
<dbReference type="NCBIfam" id="NF008035">
    <property type="entry name" value="PRK10767.1"/>
    <property type="match status" value="1"/>
</dbReference>
<feature type="compositionally biased region" description="Gly residues" evidence="8">
    <location>
        <begin position="104"/>
        <end position="123"/>
    </location>
</feature>
<gene>
    <name evidence="11" type="ORF">UFOPK1572_00398</name>
</gene>
<sequence length="366" mass="38674">MTAQREWFEKDYYAILGVSKDASDKDITKAYRRLARQYHPDANPGNAEAEEKFKQISAAYDVVGDASKRTEYDEVRRMGPSGGFGPGGGSFNFDGGDGLGDILGQMFGGRGRRGGASGVGPQRGGDIEATLTLSFEDAAHGLTTSLHLTADAQCTTCTGSGARPGTSPKMCSACGGRGSVANNQGPFSLSSPCRSCAGKGTIIEYPCGTCRGSGVERRPREVHVRIPAGVDNGQRIRLKGRGTPGRNGGPAGDLFVECLVTPHPVFSREGLTLLTRIQVSFTEAVLGSTITVPTLDHNDVTLRLKPGTQSGSRHRVKGKGISTNKATGDLIVTVDVAVPTQLSDEERAAVEDLHKVLVNPRVKEKS</sequence>
<dbReference type="SUPFAM" id="SSF46565">
    <property type="entry name" value="Chaperone J-domain"/>
    <property type="match status" value="1"/>
</dbReference>
<dbReference type="GO" id="GO:0009408">
    <property type="term" value="P:response to heat"/>
    <property type="evidence" value="ECO:0007669"/>
    <property type="project" value="InterPro"/>
</dbReference>
<dbReference type="PANTHER" id="PTHR43096">
    <property type="entry name" value="DNAJ HOMOLOG 1, MITOCHONDRIAL-RELATED"/>
    <property type="match status" value="1"/>
</dbReference>
<keyword evidence="4" id="KW-0863">Zinc-finger</keyword>
<dbReference type="Gene3D" id="2.10.230.10">
    <property type="entry name" value="Heat shock protein DnaJ, cysteine-rich domain"/>
    <property type="match status" value="1"/>
</dbReference>
<name>A0A6J6CVF1_9ZZZZ</name>
<evidence type="ECO:0000313" key="11">
    <source>
        <dbReference type="EMBL" id="CAB4554399.1"/>
    </source>
</evidence>
<dbReference type="InterPro" id="IPR012724">
    <property type="entry name" value="DnaJ"/>
</dbReference>
<evidence type="ECO:0000256" key="4">
    <source>
        <dbReference type="ARBA" id="ARBA00022771"/>
    </source>
</evidence>
<dbReference type="Pfam" id="PF00226">
    <property type="entry name" value="DnaJ"/>
    <property type="match status" value="1"/>
</dbReference>
<reference evidence="11" key="1">
    <citation type="submission" date="2020-05" db="EMBL/GenBank/DDBJ databases">
        <authorList>
            <person name="Chiriac C."/>
            <person name="Salcher M."/>
            <person name="Ghai R."/>
            <person name="Kavagutti S V."/>
        </authorList>
    </citation>
    <scope>NUCLEOTIDE SEQUENCE</scope>
</reference>
<dbReference type="CDD" id="cd10747">
    <property type="entry name" value="DnaJ_C"/>
    <property type="match status" value="1"/>
</dbReference>
<dbReference type="GO" id="GO:0031072">
    <property type="term" value="F:heat shock protein binding"/>
    <property type="evidence" value="ECO:0007669"/>
    <property type="project" value="InterPro"/>
</dbReference>
<dbReference type="InterPro" id="IPR036410">
    <property type="entry name" value="HSP_DnaJ_Cys-rich_dom_sf"/>
</dbReference>
<keyword evidence="2" id="KW-0479">Metal-binding</keyword>
<dbReference type="SUPFAM" id="SSF57938">
    <property type="entry name" value="DnaJ/Hsp40 cysteine-rich domain"/>
    <property type="match status" value="1"/>
</dbReference>
<keyword evidence="6" id="KW-0346">Stress response</keyword>
<dbReference type="Pfam" id="PF01556">
    <property type="entry name" value="DnaJ_C"/>
    <property type="match status" value="1"/>
</dbReference>
<proteinExistence type="inferred from homology"/>
<dbReference type="NCBIfam" id="TIGR02349">
    <property type="entry name" value="DnaJ_bact"/>
    <property type="match status" value="1"/>
</dbReference>
<protein>
    <submittedName>
        <fullName evidence="11">Unannotated protein</fullName>
    </submittedName>
</protein>
<evidence type="ECO:0000256" key="3">
    <source>
        <dbReference type="ARBA" id="ARBA00022737"/>
    </source>
</evidence>
<evidence type="ECO:0000259" key="9">
    <source>
        <dbReference type="PROSITE" id="PS50076"/>
    </source>
</evidence>
<dbReference type="GO" id="GO:0005524">
    <property type="term" value="F:ATP binding"/>
    <property type="evidence" value="ECO:0007669"/>
    <property type="project" value="InterPro"/>
</dbReference>
<feature type="region of interest" description="Disordered" evidence="8">
    <location>
        <begin position="104"/>
        <end position="125"/>
    </location>
</feature>
<evidence type="ECO:0000256" key="2">
    <source>
        <dbReference type="ARBA" id="ARBA00022723"/>
    </source>
</evidence>
<dbReference type="CDD" id="cd06257">
    <property type="entry name" value="DnaJ"/>
    <property type="match status" value="1"/>
</dbReference>
<dbReference type="Gene3D" id="1.10.287.110">
    <property type="entry name" value="DnaJ domain"/>
    <property type="match status" value="1"/>
</dbReference>
<dbReference type="CDD" id="cd10719">
    <property type="entry name" value="DnaJ_zf"/>
    <property type="match status" value="1"/>
</dbReference>
<keyword evidence="5" id="KW-0862">Zinc</keyword>
<evidence type="ECO:0000256" key="6">
    <source>
        <dbReference type="ARBA" id="ARBA00023016"/>
    </source>
</evidence>
<dbReference type="GO" id="GO:0051082">
    <property type="term" value="F:unfolded protein binding"/>
    <property type="evidence" value="ECO:0007669"/>
    <property type="project" value="InterPro"/>
</dbReference>
<evidence type="ECO:0000256" key="1">
    <source>
        <dbReference type="ARBA" id="ARBA00022490"/>
    </source>
</evidence>
<evidence type="ECO:0000256" key="8">
    <source>
        <dbReference type="SAM" id="MobiDB-lite"/>
    </source>
</evidence>
<dbReference type="FunFam" id="2.10.230.10:FF:000002">
    <property type="entry name" value="Molecular chaperone DnaJ"/>
    <property type="match status" value="1"/>
</dbReference>
<evidence type="ECO:0000256" key="7">
    <source>
        <dbReference type="ARBA" id="ARBA00023186"/>
    </source>
</evidence>
<dbReference type="Gene3D" id="2.60.260.20">
    <property type="entry name" value="Urease metallochaperone UreE, N-terminal domain"/>
    <property type="match status" value="2"/>
</dbReference>
<keyword evidence="3" id="KW-0677">Repeat</keyword>
<dbReference type="InterPro" id="IPR001623">
    <property type="entry name" value="DnaJ_domain"/>
</dbReference>
<dbReference type="GO" id="GO:0005737">
    <property type="term" value="C:cytoplasm"/>
    <property type="evidence" value="ECO:0007669"/>
    <property type="project" value="TreeGrafter"/>
</dbReference>
<dbReference type="InterPro" id="IPR036869">
    <property type="entry name" value="J_dom_sf"/>
</dbReference>
<feature type="domain" description="CR-type" evidence="10">
    <location>
        <begin position="141"/>
        <end position="219"/>
    </location>
</feature>
<dbReference type="PRINTS" id="PR00625">
    <property type="entry name" value="JDOMAIN"/>
</dbReference>
<evidence type="ECO:0000259" key="10">
    <source>
        <dbReference type="PROSITE" id="PS51188"/>
    </source>
</evidence>
<dbReference type="SUPFAM" id="SSF49493">
    <property type="entry name" value="HSP40/DnaJ peptide-binding domain"/>
    <property type="match status" value="2"/>
</dbReference>
<dbReference type="SMART" id="SM00271">
    <property type="entry name" value="DnaJ"/>
    <property type="match status" value="1"/>
</dbReference>
<dbReference type="InterPro" id="IPR008971">
    <property type="entry name" value="HSP40/DnaJ_pept-bd"/>
</dbReference>
<dbReference type="PROSITE" id="PS50076">
    <property type="entry name" value="DNAJ_2"/>
    <property type="match status" value="1"/>
</dbReference>
<dbReference type="EMBL" id="CAEZTC010000034">
    <property type="protein sequence ID" value="CAB4554399.1"/>
    <property type="molecule type" value="Genomic_DNA"/>
</dbReference>
<dbReference type="PROSITE" id="PS51188">
    <property type="entry name" value="ZF_CR"/>
    <property type="match status" value="1"/>
</dbReference>
<dbReference type="FunFam" id="2.60.260.20:FF:000013">
    <property type="entry name" value="DnaJ subfamily B member 11"/>
    <property type="match status" value="1"/>
</dbReference>
<dbReference type="GO" id="GO:0042026">
    <property type="term" value="P:protein refolding"/>
    <property type="evidence" value="ECO:0007669"/>
    <property type="project" value="TreeGrafter"/>
</dbReference>
<dbReference type="Pfam" id="PF00684">
    <property type="entry name" value="DnaJ_CXXCXGXG"/>
    <property type="match status" value="1"/>
</dbReference>
<dbReference type="HAMAP" id="MF_01152">
    <property type="entry name" value="DnaJ"/>
    <property type="match status" value="1"/>
</dbReference>
<keyword evidence="7" id="KW-0143">Chaperone</keyword>
<dbReference type="InterPro" id="IPR002939">
    <property type="entry name" value="DnaJ_C"/>
</dbReference>